<dbReference type="OrthoDB" id="20872at2759"/>
<evidence type="ECO:0000313" key="2">
    <source>
        <dbReference type="EMBL" id="KAJ4352474.1"/>
    </source>
</evidence>
<protein>
    <recommendedName>
        <fullName evidence="1">DUF8212 domain-containing protein</fullName>
    </recommendedName>
</protein>
<keyword evidence="3" id="KW-1185">Reference proteome</keyword>
<organism evidence="2 3">
    <name type="scientific">Didymosphaeria variabile</name>
    <dbReference type="NCBI Taxonomy" id="1932322"/>
    <lineage>
        <taxon>Eukaryota</taxon>
        <taxon>Fungi</taxon>
        <taxon>Dikarya</taxon>
        <taxon>Ascomycota</taxon>
        <taxon>Pezizomycotina</taxon>
        <taxon>Dothideomycetes</taxon>
        <taxon>Pleosporomycetidae</taxon>
        <taxon>Pleosporales</taxon>
        <taxon>Massarineae</taxon>
        <taxon>Didymosphaeriaceae</taxon>
        <taxon>Didymosphaeria</taxon>
    </lineage>
</organism>
<reference evidence="2" key="1">
    <citation type="submission" date="2022-10" db="EMBL/GenBank/DDBJ databases">
        <title>Tapping the CABI collections for fungal endophytes: first genome assemblies for Collariella, Neodidymelliopsis, Ascochyta clinopodiicola, Didymella pomorum, Didymosphaeria variabile, Neocosmospora piperis and Neocucurbitaria cava.</title>
        <authorList>
            <person name="Hill R."/>
        </authorList>
    </citation>
    <scope>NUCLEOTIDE SEQUENCE</scope>
    <source>
        <strain evidence="2">IMI 356815</strain>
    </source>
</reference>
<proteinExistence type="predicted"/>
<dbReference type="RefSeq" id="XP_056070830.1">
    <property type="nucleotide sequence ID" value="XM_056216583.1"/>
</dbReference>
<dbReference type="AlphaFoldDB" id="A0A9W8XJV1"/>
<accession>A0A9W8XJV1</accession>
<gene>
    <name evidence="2" type="ORF">N0V89_007822</name>
</gene>
<dbReference type="EMBL" id="JAPEUX010000005">
    <property type="protein sequence ID" value="KAJ4352474.1"/>
    <property type="molecule type" value="Genomic_DNA"/>
</dbReference>
<dbReference type="PANTHER" id="PTHR10622:SF10">
    <property type="entry name" value="HET DOMAIN-CONTAINING PROTEIN"/>
    <property type="match status" value="1"/>
</dbReference>
<dbReference type="GeneID" id="80911352"/>
<name>A0A9W8XJV1_9PLEO</name>
<feature type="domain" description="DUF8212" evidence="1">
    <location>
        <begin position="136"/>
        <end position="188"/>
    </location>
</feature>
<evidence type="ECO:0000259" key="1">
    <source>
        <dbReference type="Pfam" id="PF26640"/>
    </source>
</evidence>
<dbReference type="InterPro" id="IPR058525">
    <property type="entry name" value="DUF8212"/>
</dbReference>
<dbReference type="Pfam" id="PF26640">
    <property type="entry name" value="DUF8212"/>
    <property type="match status" value="2"/>
</dbReference>
<feature type="domain" description="DUF8212" evidence="1">
    <location>
        <begin position="107"/>
        <end position="130"/>
    </location>
</feature>
<evidence type="ECO:0000313" key="3">
    <source>
        <dbReference type="Proteomes" id="UP001140513"/>
    </source>
</evidence>
<dbReference type="Proteomes" id="UP001140513">
    <property type="component" value="Unassembled WGS sequence"/>
</dbReference>
<dbReference type="PANTHER" id="PTHR10622">
    <property type="entry name" value="HET DOMAIN-CONTAINING PROTEIN"/>
    <property type="match status" value="1"/>
</dbReference>
<sequence length="322" mass="36653">MRLLECTLNPDNDEITVKPTEYGDLETPEYAILSHRWREEEVEYQHMVSGSDYTLKRGYKKIEDSASVAEKMSWAASRETTRVEDVAYSLLGLFSVNMPTLYGEGLRAFRRLQLEIMQNSNDHTLFAWDDSTCSGDMLASSPKQFSGKNNLQPIPYSEYIARFSIASPKPDYGLTNAGLHIQLPMIPNPRSTTGGYIAFLACTRVDPVNRYFAVIYLERTEEPSFNGFHRVAFRGVTTSEERNPNFRTYASETIWVSKKVVYQVSKEYVPSRILTPMEAGGSSEGRLRKRTSGIGQAWGNIRRNSTVHLRRRLTVDFGRAKN</sequence>
<comment type="caution">
    <text evidence="2">The sequence shown here is derived from an EMBL/GenBank/DDBJ whole genome shotgun (WGS) entry which is preliminary data.</text>
</comment>